<organism evidence="2 3">
    <name type="scientific">Colletotrichum kahawae</name>
    <name type="common">Coffee berry disease fungus</name>
    <dbReference type="NCBI Taxonomy" id="34407"/>
    <lineage>
        <taxon>Eukaryota</taxon>
        <taxon>Fungi</taxon>
        <taxon>Dikarya</taxon>
        <taxon>Ascomycota</taxon>
        <taxon>Pezizomycotina</taxon>
        <taxon>Sordariomycetes</taxon>
        <taxon>Hypocreomycetidae</taxon>
        <taxon>Glomerellales</taxon>
        <taxon>Glomerellaceae</taxon>
        <taxon>Colletotrichum</taxon>
        <taxon>Colletotrichum gloeosporioides species complex</taxon>
    </lineage>
</organism>
<dbReference type="SUPFAM" id="SSF53098">
    <property type="entry name" value="Ribonuclease H-like"/>
    <property type="match status" value="1"/>
</dbReference>
<proteinExistence type="predicted"/>
<protein>
    <submittedName>
        <fullName evidence="2">Qde-2-interacting protein</fullName>
    </submittedName>
</protein>
<dbReference type="InterPro" id="IPR040151">
    <property type="entry name" value="Gfd2/YDR514C-like"/>
</dbReference>
<dbReference type="PANTHER" id="PTHR28083:SF1">
    <property type="entry name" value="GOOD FOR FULL DBP5 ACTIVITY PROTEIN 2"/>
    <property type="match status" value="1"/>
</dbReference>
<dbReference type="Pfam" id="PF21762">
    <property type="entry name" value="DEDDh_C"/>
    <property type="match status" value="1"/>
</dbReference>
<dbReference type="EMBL" id="VYYT01000488">
    <property type="protein sequence ID" value="KAK2733805.1"/>
    <property type="molecule type" value="Genomic_DNA"/>
</dbReference>
<feature type="domain" description="Gfd2/YDR514C-like C-terminal" evidence="1">
    <location>
        <begin position="3"/>
        <end position="126"/>
    </location>
</feature>
<dbReference type="InterPro" id="IPR036397">
    <property type="entry name" value="RNaseH_sf"/>
</dbReference>
<dbReference type="AlphaFoldDB" id="A0AAD9Y336"/>
<evidence type="ECO:0000313" key="2">
    <source>
        <dbReference type="EMBL" id="KAK2733805.1"/>
    </source>
</evidence>
<dbReference type="PANTHER" id="PTHR28083">
    <property type="entry name" value="GOOD FOR FULL DBP5 ACTIVITY PROTEIN 2"/>
    <property type="match status" value="1"/>
</dbReference>
<keyword evidence="3" id="KW-1185">Reference proteome</keyword>
<reference evidence="2" key="1">
    <citation type="submission" date="2023-02" db="EMBL/GenBank/DDBJ databases">
        <title>Colletotrichum kahawae CIFC_Que2 genome sequencing and assembly.</title>
        <authorList>
            <person name="Baroncelli R."/>
        </authorList>
    </citation>
    <scope>NUCLEOTIDE SEQUENCE</scope>
    <source>
        <strain evidence="2">CIFC_Que2</strain>
    </source>
</reference>
<dbReference type="Proteomes" id="UP001281614">
    <property type="component" value="Unassembled WGS sequence"/>
</dbReference>
<evidence type="ECO:0000313" key="3">
    <source>
        <dbReference type="Proteomes" id="UP001281614"/>
    </source>
</evidence>
<dbReference type="InterPro" id="IPR012337">
    <property type="entry name" value="RNaseH-like_sf"/>
</dbReference>
<evidence type="ECO:0000259" key="1">
    <source>
        <dbReference type="Pfam" id="PF21762"/>
    </source>
</evidence>
<accession>A0AAD9Y336</accession>
<dbReference type="InterPro" id="IPR048519">
    <property type="entry name" value="Gfd2/YDR514C-like_C"/>
</dbReference>
<dbReference type="Gene3D" id="3.30.420.10">
    <property type="entry name" value="Ribonuclease H-like superfamily/Ribonuclease H"/>
    <property type="match status" value="1"/>
</dbReference>
<name>A0AAD9Y336_COLKA</name>
<sequence length="248" mass="28491">MIVSHQFTIGNSRYCKRASNRFLFGTSQPITIEELKPKVEALFDVDRDIVLVSHGTNSDLKIIHQLNINLPSRSLYIIDTNKAAQFPLQLYYRYGLEKLLDALHIPFGNLHAAGNDARFCLQALLMLVVRDAERQPRSCSEALIHLLRDVAQQPRPSTAGEIQGPLEEARRQEKIDQKARRIEKRAARKQRRLLLRAEREGEVPHSEKIEAPEDTPAQVDEPLSISKIHVIWLICAIYTMCQLWRQLQ</sequence>
<dbReference type="GO" id="GO:0005634">
    <property type="term" value="C:nucleus"/>
    <property type="evidence" value="ECO:0007669"/>
    <property type="project" value="TreeGrafter"/>
</dbReference>
<gene>
    <name evidence="2" type="ORF">CKAH01_08219</name>
</gene>
<comment type="caution">
    <text evidence="2">The sequence shown here is derived from an EMBL/GenBank/DDBJ whole genome shotgun (WGS) entry which is preliminary data.</text>
</comment>
<dbReference type="GO" id="GO:0003676">
    <property type="term" value="F:nucleic acid binding"/>
    <property type="evidence" value="ECO:0007669"/>
    <property type="project" value="InterPro"/>
</dbReference>